<sequence length="378" mass="41579">MHLRRRFFVPPRCTLRRAQQRLKTMNPILVRPLCALIMTLSTAASVAADGMKVDAATRSSIVSGLAQAIDEQYVFPDKAKLVVKRLEAKEKSGAYADISTMEELATALTADLHEPTRDLHLRVRVSAQPLPEIAPEPTPEMEKMMLAYYKASNFGVRKIETLPGNIGYIDLRMFASVDAAKDTIGAAMQVVADTDALIVDLRANGGGDPQTVAFMSSYLFDKRTHLNDMLWRQDGRRESFWTQDEVPGKRFGGQKKIYVLTSKKTFSGAEEFSYNMQQLKRGTLVGETTGGGAHPGGMHRLHPHVSVFIPTGRAINPISKSNWEGTGVIPDVPVAADDALRTAERLALTALLQQPRDAMHADLLRKRLAEVGKQGKAG</sequence>
<proteinExistence type="predicted"/>
<gene>
    <name evidence="3" type="ORF">FVD38_08045</name>
</gene>
<reference evidence="3 4" key="1">
    <citation type="submission" date="2019-08" db="EMBL/GenBank/DDBJ databases">
        <title>Massilia golmudensis sp. nov., isolated from sand in the Qinghai-Tibetan Plateau.</title>
        <authorList>
            <person name="Zhang B."/>
        </authorList>
    </citation>
    <scope>NUCLEOTIDE SEQUENCE [LARGE SCALE GENOMIC DNA]</scope>
    <source>
        <strain evidence="3 4">GEM5</strain>
    </source>
</reference>
<dbReference type="Pfam" id="PF03572">
    <property type="entry name" value="Peptidase_S41"/>
    <property type="match status" value="1"/>
</dbReference>
<dbReference type="GO" id="GO:0008236">
    <property type="term" value="F:serine-type peptidase activity"/>
    <property type="evidence" value="ECO:0007669"/>
    <property type="project" value="InterPro"/>
</dbReference>
<keyword evidence="1" id="KW-0732">Signal</keyword>
<feature type="chain" id="PRO_5022690345" evidence="1">
    <location>
        <begin position="44"/>
        <end position="378"/>
    </location>
</feature>
<dbReference type="SMART" id="SM00245">
    <property type="entry name" value="TSPc"/>
    <property type="match status" value="1"/>
</dbReference>
<name>A0A5C7FWZ4_9BURK</name>
<feature type="domain" description="Tail specific protease" evidence="2">
    <location>
        <begin position="138"/>
        <end position="335"/>
    </location>
</feature>
<accession>A0A5C7FWZ4</accession>
<dbReference type="PANTHER" id="PTHR11261">
    <property type="entry name" value="INTERPHOTORECEPTOR RETINOID-BINDING PROTEIN"/>
    <property type="match status" value="1"/>
</dbReference>
<dbReference type="AlphaFoldDB" id="A0A5C7FWZ4"/>
<protein>
    <submittedName>
        <fullName evidence="3">S41 family peptidase</fullName>
    </submittedName>
</protein>
<organism evidence="3 4">
    <name type="scientific">Massilia arenae</name>
    <dbReference type="NCBI Taxonomy" id="2603288"/>
    <lineage>
        <taxon>Bacteria</taxon>
        <taxon>Pseudomonadati</taxon>
        <taxon>Pseudomonadota</taxon>
        <taxon>Betaproteobacteria</taxon>
        <taxon>Burkholderiales</taxon>
        <taxon>Oxalobacteraceae</taxon>
        <taxon>Telluria group</taxon>
        <taxon>Massilia</taxon>
    </lineage>
</organism>
<evidence type="ECO:0000313" key="3">
    <source>
        <dbReference type="EMBL" id="TXG00704.1"/>
    </source>
</evidence>
<dbReference type="SUPFAM" id="SSF52096">
    <property type="entry name" value="ClpP/crotonase"/>
    <property type="match status" value="1"/>
</dbReference>
<dbReference type="Gene3D" id="3.30.750.44">
    <property type="match status" value="1"/>
</dbReference>
<evidence type="ECO:0000259" key="2">
    <source>
        <dbReference type="SMART" id="SM00245"/>
    </source>
</evidence>
<dbReference type="Proteomes" id="UP000321413">
    <property type="component" value="Unassembled WGS sequence"/>
</dbReference>
<dbReference type="InterPro" id="IPR029045">
    <property type="entry name" value="ClpP/crotonase-like_dom_sf"/>
</dbReference>
<dbReference type="Gene3D" id="3.90.226.10">
    <property type="entry name" value="2-enoyl-CoA Hydratase, Chain A, domain 1"/>
    <property type="match status" value="1"/>
</dbReference>
<dbReference type="CDD" id="cd07563">
    <property type="entry name" value="Peptidase_S41_IRBP"/>
    <property type="match status" value="1"/>
</dbReference>
<dbReference type="InterPro" id="IPR005151">
    <property type="entry name" value="Tail-specific_protease"/>
</dbReference>
<dbReference type="Pfam" id="PF11918">
    <property type="entry name" value="Peptidase_S41_N"/>
    <property type="match status" value="1"/>
</dbReference>
<dbReference type="PANTHER" id="PTHR11261:SF3">
    <property type="entry name" value="RETINOL-BINDING PROTEIN 3"/>
    <property type="match status" value="1"/>
</dbReference>
<evidence type="ECO:0000256" key="1">
    <source>
        <dbReference type="SAM" id="SignalP"/>
    </source>
</evidence>
<feature type="signal peptide" evidence="1">
    <location>
        <begin position="1"/>
        <end position="43"/>
    </location>
</feature>
<comment type="caution">
    <text evidence="3">The sequence shown here is derived from an EMBL/GenBank/DDBJ whole genome shotgun (WGS) entry which is preliminary data.</text>
</comment>
<keyword evidence="4" id="KW-1185">Reference proteome</keyword>
<evidence type="ECO:0000313" key="4">
    <source>
        <dbReference type="Proteomes" id="UP000321413"/>
    </source>
</evidence>
<dbReference type="EMBL" id="VPFD01000006">
    <property type="protein sequence ID" value="TXG00704.1"/>
    <property type="molecule type" value="Genomic_DNA"/>
</dbReference>
<dbReference type="GO" id="GO:0006508">
    <property type="term" value="P:proteolysis"/>
    <property type="evidence" value="ECO:0007669"/>
    <property type="project" value="InterPro"/>
</dbReference>